<accession>A0A0C5VKI8</accession>
<dbReference type="KEGG" id="gsn:YC6258_02748"/>
<name>A0A0C5VKI8_9GAMM</name>
<keyword evidence="2" id="KW-1185">Reference proteome</keyword>
<dbReference type="AlphaFoldDB" id="A0A0C5VKI8"/>
<protein>
    <submittedName>
        <fullName evidence="1">Uncharacterized protein</fullName>
    </submittedName>
</protein>
<reference evidence="1 2" key="1">
    <citation type="submission" date="2014-01" db="EMBL/GenBank/DDBJ databases">
        <title>Full genme sequencing of cellulolytic bacterium Gynuella sunshinyii YC6258T gen. nov., sp. nov.</title>
        <authorList>
            <person name="Khan H."/>
            <person name="Chung E.J."/>
            <person name="Chung Y.R."/>
        </authorList>
    </citation>
    <scope>NUCLEOTIDE SEQUENCE [LARGE SCALE GENOMIC DNA]</scope>
    <source>
        <strain evidence="1 2">YC6258</strain>
    </source>
</reference>
<gene>
    <name evidence="1" type="ORF">YC6258_02748</name>
</gene>
<sequence>MRLPTLVLKANKLSFKELENIYASNQKIYFEEHNCMTAIFHLIENPDERVKSIYEVFCNTVIVY</sequence>
<organism evidence="1 2">
    <name type="scientific">Gynuella sunshinyii YC6258</name>
    <dbReference type="NCBI Taxonomy" id="1445510"/>
    <lineage>
        <taxon>Bacteria</taxon>
        <taxon>Pseudomonadati</taxon>
        <taxon>Pseudomonadota</taxon>
        <taxon>Gammaproteobacteria</taxon>
        <taxon>Oceanospirillales</taxon>
        <taxon>Saccharospirillaceae</taxon>
        <taxon>Gynuella</taxon>
    </lineage>
</organism>
<dbReference type="Proteomes" id="UP000032266">
    <property type="component" value="Chromosome"/>
</dbReference>
<evidence type="ECO:0000313" key="2">
    <source>
        <dbReference type="Proteomes" id="UP000032266"/>
    </source>
</evidence>
<evidence type="ECO:0000313" key="1">
    <source>
        <dbReference type="EMBL" id="AJQ94786.1"/>
    </source>
</evidence>
<dbReference type="HOGENOM" id="CLU_2861469_0_0_6"/>
<dbReference type="EMBL" id="CP007142">
    <property type="protein sequence ID" value="AJQ94786.1"/>
    <property type="molecule type" value="Genomic_DNA"/>
</dbReference>
<proteinExistence type="predicted"/>